<comment type="similarity">
    <text evidence="1">Belongs to the beta type-B retroviral polymerase family. HERV class-II K(HML-2) pol subfamily.</text>
</comment>
<evidence type="ECO:0000259" key="4">
    <source>
        <dbReference type="PROSITE" id="PS50878"/>
    </source>
</evidence>
<dbReference type="GO" id="GO:0004523">
    <property type="term" value="F:RNA-DNA hybrid ribonuclease activity"/>
    <property type="evidence" value="ECO:0007669"/>
    <property type="project" value="UniProtKB-EC"/>
</dbReference>
<dbReference type="Gene3D" id="3.10.20.370">
    <property type="match status" value="1"/>
</dbReference>
<reference evidence="5 6" key="1">
    <citation type="submission" date="2018-07" db="EMBL/GenBank/DDBJ databases">
        <title>A high quality draft genome assembly of the barn swallow (H. rustica rustica).</title>
        <authorList>
            <person name="Formenti G."/>
            <person name="Chiara M."/>
            <person name="Poveda L."/>
            <person name="Francoijs K.-J."/>
            <person name="Bonisoli-Alquati A."/>
            <person name="Canova L."/>
            <person name="Gianfranceschi L."/>
            <person name="Horner D.S."/>
            <person name="Saino N."/>
        </authorList>
    </citation>
    <scope>NUCLEOTIDE SEQUENCE [LARGE SCALE GENOMIC DNA]</scope>
    <source>
        <strain evidence="5">Chelidonia</strain>
        <tissue evidence="5">Blood</tissue>
    </source>
</reference>
<evidence type="ECO:0000313" key="5">
    <source>
        <dbReference type="EMBL" id="RMC21601.1"/>
    </source>
</evidence>
<proteinExistence type="inferred from homology"/>
<comment type="caution">
    <text evidence="5">The sequence shown here is derived from an EMBL/GenBank/DDBJ whole genome shotgun (WGS) entry which is preliminary data.</text>
</comment>
<dbReference type="InterPro" id="IPR043128">
    <property type="entry name" value="Rev_trsase/Diguanyl_cyclase"/>
</dbReference>
<dbReference type="Gene3D" id="3.10.10.10">
    <property type="entry name" value="HIV Type 1 Reverse Transcriptase, subunit A, domain 1"/>
    <property type="match status" value="1"/>
</dbReference>
<evidence type="ECO:0000256" key="1">
    <source>
        <dbReference type="ARBA" id="ARBA00010879"/>
    </source>
</evidence>
<dbReference type="OrthoDB" id="8947436at2759"/>
<sequence>MLKGLTMETQKNTLAAKKMVYLAAGGNPVGRGKGRGVHPWAILVILSLAMYPTNGLPNPEGQMGQEKECLKETQREPTGGQDKIFKVHFDCPEIQKRGICSHNESWFKIYELKEKTIYHNPVAMSRKRRELGSIPVIPICEQCNKTVWLGGKKESTFVAYLRVNKLCYNQNNLGMCTLNRKTYWVRQNTKLQTAALNSGPIILDMLSENDERVCLKLERTFCFSNNEEGMDPESKIQRVAQELKREELEAKRKKMEQERMRSLSEQYEQLEKQSSDWSLPASSKNLFVDLVQEIATELGLSNCWICGGLKSAERWPWKGESLAPEQLLRWDNQIIKTMSRPEGWTLDKRIIGTTCISREGNTYTEIVGYTPCLSTLAVNSNNRTKIWQPEPPLDSRAGKKRKDVNGDLLEQLEARIIFKNGEISLEVKDQQYVELLSLMLITKEIEVASEKENFKEIMDQVFPGVWASNIPGRAKNALPVQIRLKEGGQPVRVKQYPLKKEDIEGVSPITENFLQLGLLRECQSDFNTPILPVKKPDGSYRLVQDLRAVNKVTEDLYPVVANPYTLLTRLTPELTWFAVLDLKDAFFCLPLHEASQKIFAFEWESPKTGRKTQLTWCVLPQGYKNSPTIFGEQLAKDLESWEPPPGEGQLLQYVDDLLIATQTQETCVDWTVSLLNFLDLQGYRVSQKKAQMVRQTVIYLGYEVSAGQRTLGQDRKEAIFQTPKPQTVKELRTFLGMTSWCRLWIYKYGLLVKPLYALITEGSRGLQWTKDATRAFDQLKKALMSAPALGLPNVSKPFFLFSHEKQGIALGILAQNLGPYWRAVAYLSKQLDTAAKDGQGVSEQLQQ</sequence>
<dbReference type="PANTHER" id="PTHR33064">
    <property type="entry name" value="POL PROTEIN"/>
    <property type="match status" value="1"/>
</dbReference>
<organism evidence="5 6">
    <name type="scientific">Hirundo rustica rustica</name>
    <dbReference type="NCBI Taxonomy" id="333673"/>
    <lineage>
        <taxon>Eukaryota</taxon>
        <taxon>Metazoa</taxon>
        <taxon>Chordata</taxon>
        <taxon>Craniata</taxon>
        <taxon>Vertebrata</taxon>
        <taxon>Euteleostomi</taxon>
        <taxon>Archelosauria</taxon>
        <taxon>Archosauria</taxon>
        <taxon>Dinosauria</taxon>
        <taxon>Saurischia</taxon>
        <taxon>Theropoda</taxon>
        <taxon>Coelurosauria</taxon>
        <taxon>Aves</taxon>
        <taxon>Neognathae</taxon>
        <taxon>Neoaves</taxon>
        <taxon>Telluraves</taxon>
        <taxon>Australaves</taxon>
        <taxon>Passeriformes</taxon>
        <taxon>Sylvioidea</taxon>
        <taxon>Hirundinidae</taxon>
        <taxon>Hirundo</taxon>
    </lineage>
</organism>
<dbReference type="AlphaFoldDB" id="A0A3M0L910"/>
<dbReference type="InterPro" id="IPR051320">
    <property type="entry name" value="Viral_Replic_Matur_Polypro"/>
</dbReference>
<dbReference type="STRING" id="333673.A0A3M0L910"/>
<dbReference type="EC" id="3.1.26.4" evidence="2"/>
<protein>
    <recommendedName>
        <fullName evidence="2">ribonuclease H</fullName>
        <ecNumber evidence="2">3.1.26.4</ecNumber>
    </recommendedName>
</protein>
<evidence type="ECO:0000256" key="3">
    <source>
        <dbReference type="SAM" id="Coils"/>
    </source>
</evidence>
<dbReference type="SUPFAM" id="SSF56672">
    <property type="entry name" value="DNA/RNA polymerases"/>
    <property type="match status" value="1"/>
</dbReference>
<dbReference type="Proteomes" id="UP000269221">
    <property type="component" value="Unassembled WGS sequence"/>
</dbReference>
<dbReference type="InterPro" id="IPR043502">
    <property type="entry name" value="DNA/RNA_pol_sf"/>
</dbReference>
<dbReference type="FunFam" id="3.30.70.270:FF:000020">
    <property type="entry name" value="Transposon Tf2-6 polyprotein-like Protein"/>
    <property type="match status" value="1"/>
</dbReference>
<feature type="domain" description="Reverse transcriptase" evidence="4">
    <location>
        <begin position="514"/>
        <end position="704"/>
    </location>
</feature>
<dbReference type="PANTHER" id="PTHR33064:SF36">
    <property type="entry name" value="CCHC-TYPE DOMAIN-CONTAINING PROTEIN"/>
    <property type="match status" value="1"/>
</dbReference>
<dbReference type="Pfam" id="PF17919">
    <property type="entry name" value="RT_RNaseH_2"/>
    <property type="match status" value="1"/>
</dbReference>
<dbReference type="Pfam" id="PF00078">
    <property type="entry name" value="RVT_1"/>
    <property type="match status" value="1"/>
</dbReference>
<evidence type="ECO:0000256" key="2">
    <source>
        <dbReference type="ARBA" id="ARBA00012180"/>
    </source>
</evidence>
<feature type="coiled-coil region" evidence="3">
    <location>
        <begin position="236"/>
        <end position="273"/>
    </location>
</feature>
<dbReference type="EMBL" id="QRBI01000093">
    <property type="protein sequence ID" value="RMC21601.1"/>
    <property type="molecule type" value="Genomic_DNA"/>
</dbReference>
<keyword evidence="3" id="KW-0175">Coiled coil</keyword>
<keyword evidence="6" id="KW-1185">Reference proteome</keyword>
<accession>A0A3M0L910</accession>
<dbReference type="InterPro" id="IPR000477">
    <property type="entry name" value="RT_dom"/>
</dbReference>
<dbReference type="Gene3D" id="3.30.70.270">
    <property type="match status" value="2"/>
</dbReference>
<evidence type="ECO:0000313" key="6">
    <source>
        <dbReference type="Proteomes" id="UP000269221"/>
    </source>
</evidence>
<gene>
    <name evidence="5" type="ORF">DUI87_02468</name>
</gene>
<dbReference type="InterPro" id="IPR041577">
    <property type="entry name" value="RT_RNaseH_2"/>
</dbReference>
<name>A0A3M0L910_HIRRU</name>
<dbReference type="PROSITE" id="PS50878">
    <property type="entry name" value="RT_POL"/>
    <property type="match status" value="1"/>
</dbReference>